<feature type="transmembrane region" description="Helical" evidence="7">
    <location>
        <begin position="978"/>
        <end position="995"/>
    </location>
</feature>
<dbReference type="Pfam" id="PF07690">
    <property type="entry name" value="MFS_1"/>
    <property type="match status" value="1"/>
</dbReference>
<feature type="transmembrane region" description="Helical" evidence="7">
    <location>
        <begin position="1019"/>
        <end position="1038"/>
    </location>
</feature>
<feature type="transmembrane region" description="Helical" evidence="7">
    <location>
        <begin position="1050"/>
        <end position="1072"/>
    </location>
</feature>
<dbReference type="PANTHER" id="PTHR23504">
    <property type="entry name" value="MAJOR FACILITATOR SUPERFAMILY DOMAIN-CONTAINING PROTEIN 10"/>
    <property type="match status" value="1"/>
</dbReference>
<feature type="domain" description="Major facilitator superfamily (MFS) profile" evidence="8">
    <location>
        <begin position="674"/>
        <end position="1180"/>
    </location>
</feature>
<dbReference type="PANTHER" id="PTHR23504:SF15">
    <property type="entry name" value="MAJOR FACILITATOR SUPERFAMILY (MFS) PROFILE DOMAIN-CONTAINING PROTEIN"/>
    <property type="match status" value="1"/>
</dbReference>
<feature type="region of interest" description="Disordered" evidence="6">
    <location>
        <begin position="877"/>
        <end position="898"/>
    </location>
</feature>
<evidence type="ECO:0000313" key="9">
    <source>
        <dbReference type="EMBL" id="KAA0172872.1"/>
    </source>
</evidence>
<gene>
    <name evidence="9" type="ORF">FNF27_05626</name>
</gene>
<dbReference type="OrthoDB" id="26679at2759"/>
<evidence type="ECO:0000256" key="5">
    <source>
        <dbReference type="ARBA" id="ARBA00023136"/>
    </source>
</evidence>
<dbReference type="InterPro" id="IPR001958">
    <property type="entry name" value="Tet-R_TetA/multi-R_MdtG-like"/>
</dbReference>
<evidence type="ECO:0000256" key="7">
    <source>
        <dbReference type="SAM" id="Phobius"/>
    </source>
</evidence>
<sequence length="1182" mass="121153">MGSVVDAWIGLAAVVAHAEACRRAALVIGKSLRQSGAGSDGWARQSGNLIKLTRGVPLAVAALAWHMSTSPERESQIRASVSLFSVVVAFACGLAAVPARQSTGRRATQYFASLVAMAALHFLWAVTLRTVVALYAPRGATGMSGRHAGLLLACAANAAASAAISPVVKACSSAALAPPAEQRLPRAPHPTPKRGVPPGWSARARPNAGIAAADGFALRQATLGPGLPTALMQARAVLPRDASSSPAGLLDVSLASALAPPLAEADRDAAMERVALKLGRRAEVNLQSLRVIAPEGARRGGADPMRTAVGLPDCWSDLVTIAHWAIQDSAGLHRLSLAALSYLAPVEQSVVPEGLLLDSEGQALPDGMPASQQQADAVSRLMALPVVPRAAKVCGEPSGLRYAREGRAGRAASPADAGAVAVAAASRAGWEAGLAPYVLASPDTRTNPLGTLVVVGGNRAELEGAPGVWDRDVCSTAGMRDGSVLELCRHLLRVWDDLLSRGLPGRPLVWLARGDAAAFVIEALRRREQALAATTLVIVTEPDARGMAAVQTVLAGDSPFSRRLLDGRMLVFERVHPRGAGWRHARMARSVRGGGPAFAKLPTEEHGGSESDGDFPDARDLGISGSRAEGARDRAGAGEDRLAPLEIETRDDASCKEHLPEGDGAAGGKTPFPLAKVVVISGVVASNTVSLMLLVPAVPFMVQRFLPHLKPEEIGYASGALEGVFHVGQLFGAILWGALADVWGRRPVMLAGLLGTVVSCLLFGLAESYPVALVARLLWGLLNANVGVSKTMLAEVSGPQHNTRAFAALGVVGALGRLVGPSAGGILAMPAENIGGAFDSYAWRRWPLLLPCLVAAAITLLTGVAVWGMLEETLPRTAGGAQPVPATPSSSCPDSTDLGVLAGEDGAASIATAAGGEGGSGSDEEAALELTTSPAAGAAAPAVSAAPEAPADGAGEPKEATASRCLPGAWRGLLTRQVLLSTGLYGAISFVGLAAQECLPLLLLGDAAHGGLDMGSTDIGATIAAVGPALLLFQVFAYPRIVAAAGLMPTIRACTVLYAICLALTPVVTAVSGGQPVARWTAAIGLNIATTLARVPIFISTFVLIAEASPTPNLRASVNGLGQSVCAVGRIAGPPLLTSLLAWSTSLAAAWPLNFHLAWDAMALCVLFGVAPIVWAIRARGT</sequence>
<feature type="transmembrane region" description="Helical" evidence="7">
    <location>
        <begin position="110"/>
        <end position="136"/>
    </location>
</feature>
<dbReference type="SUPFAM" id="SSF103473">
    <property type="entry name" value="MFS general substrate transporter"/>
    <property type="match status" value="1"/>
</dbReference>
<feature type="transmembrane region" description="Helical" evidence="7">
    <location>
        <begin position="714"/>
        <end position="736"/>
    </location>
</feature>
<feature type="compositionally biased region" description="Low complexity" evidence="6">
    <location>
        <begin position="939"/>
        <end position="954"/>
    </location>
</feature>
<feature type="transmembrane region" description="Helical" evidence="7">
    <location>
        <begin position="748"/>
        <end position="766"/>
    </location>
</feature>
<accession>A0A5A8E511</accession>
<keyword evidence="3 7" id="KW-0812">Transmembrane</keyword>
<dbReference type="PRINTS" id="PR01035">
    <property type="entry name" value="TCRTETA"/>
</dbReference>
<dbReference type="AlphaFoldDB" id="A0A5A8E511"/>
<evidence type="ECO:0000256" key="3">
    <source>
        <dbReference type="ARBA" id="ARBA00022692"/>
    </source>
</evidence>
<evidence type="ECO:0000313" key="10">
    <source>
        <dbReference type="Proteomes" id="UP000322899"/>
    </source>
</evidence>
<protein>
    <recommendedName>
        <fullName evidence="8">Major facilitator superfamily (MFS) profile domain-containing protein</fullName>
    </recommendedName>
</protein>
<comment type="subcellular location">
    <subcellularLocation>
        <location evidence="1">Membrane</location>
        <topology evidence="1">Multi-pass membrane protein</topology>
    </subcellularLocation>
</comment>
<feature type="region of interest" description="Disordered" evidence="6">
    <location>
        <begin position="939"/>
        <end position="960"/>
    </location>
</feature>
<feature type="transmembrane region" description="Helical" evidence="7">
    <location>
        <begin position="1127"/>
        <end position="1151"/>
    </location>
</feature>
<feature type="transmembrane region" description="Helical" evidence="7">
    <location>
        <begin position="1084"/>
        <end position="1106"/>
    </location>
</feature>
<proteinExistence type="predicted"/>
<dbReference type="InterPro" id="IPR011701">
    <property type="entry name" value="MFS"/>
</dbReference>
<keyword evidence="2" id="KW-0813">Transport</keyword>
<feature type="transmembrane region" description="Helical" evidence="7">
    <location>
        <begin position="677"/>
        <end position="702"/>
    </location>
</feature>
<feature type="transmembrane region" description="Helical" evidence="7">
    <location>
        <begin position="848"/>
        <end position="870"/>
    </location>
</feature>
<reference evidence="9 10" key="1">
    <citation type="submission" date="2019-07" db="EMBL/GenBank/DDBJ databases">
        <title>Genomes of Cafeteria roenbergensis.</title>
        <authorList>
            <person name="Fischer M.G."/>
            <person name="Hackl T."/>
            <person name="Roman M."/>
        </authorList>
    </citation>
    <scope>NUCLEOTIDE SEQUENCE [LARGE SCALE GENOMIC DNA]</scope>
    <source>
        <strain evidence="9 10">E4-10P</strain>
    </source>
</reference>
<name>A0A5A8E511_CAFRO</name>
<evidence type="ECO:0000256" key="1">
    <source>
        <dbReference type="ARBA" id="ARBA00004141"/>
    </source>
</evidence>
<dbReference type="Gene3D" id="1.20.1250.20">
    <property type="entry name" value="MFS general substrate transporter like domains"/>
    <property type="match status" value="1"/>
</dbReference>
<dbReference type="Proteomes" id="UP000322899">
    <property type="component" value="Unassembled WGS sequence"/>
</dbReference>
<evidence type="ECO:0000256" key="2">
    <source>
        <dbReference type="ARBA" id="ARBA00022448"/>
    </source>
</evidence>
<organism evidence="9 10">
    <name type="scientific">Cafeteria roenbergensis</name>
    <name type="common">Marine flagellate</name>
    <dbReference type="NCBI Taxonomy" id="33653"/>
    <lineage>
        <taxon>Eukaryota</taxon>
        <taxon>Sar</taxon>
        <taxon>Stramenopiles</taxon>
        <taxon>Bigyra</taxon>
        <taxon>Opalozoa</taxon>
        <taxon>Bicosoecida</taxon>
        <taxon>Cafeteriaceae</taxon>
        <taxon>Cafeteria</taxon>
    </lineage>
</organism>
<evidence type="ECO:0000259" key="8">
    <source>
        <dbReference type="PROSITE" id="PS50850"/>
    </source>
</evidence>
<dbReference type="EMBL" id="VLTO01000041">
    <property type="protein sequence ID" value="KAA0172872.1"/>
    <property type="molecule type" value="Genomic_DNA"/>
</dbReference>
<evidence type="ECO:0000256" key="6">
    <source>
        <dbReference type="SAM" id="MobiDB-lite"/>
    </source>
</evidence>
<dbReference type="GO" id="GO:0022857">
    <property type="term" value="F:transmembrane transporter activity"/>
    <property type="evidence" value="ECO:0007669"/>
    <property type="project" value="InterPro"/>
</dbReference>
<dbReference type="PROSITE" id="PS50850">
    <property type="entry name" value="MFS"/>
    <property type="match status" value="1"/>
</dbReference>
<feature type="compositionally biased region" description="Basic and acidic residues" evidence="6">
    <location>
        <begin position="629"/>
        <end position="661"/>
    </location>
</feature>
<dbReference type="InterPro" id="IPR036259">
    <property type="entry name" value="MFS_trans_sf"/>
</dbReference>
<keyword evidence="4 7" id="KW-1133">Transmembrane helix</keyword>
<feature type="region of interest" description="Disordered" evidence="6">
    <location>
        <begin position="593"/>
        <end position="666"/>
    </location>
</feature>
<dbReference type="InterPro" id="IPR020846">
    <property type="entry name" value="MFS_dom"/>
</dbReference>
<evidence type="ECO:0000256" key="4">
    <source>
        <dbReference type="ARBA" id="ARBA00022989"/>
    </source>
</evidence>
<feature type="transmembrane region" description="Helical" evidence="7">
    <location>
        <begin position="1157"/>
        <end position="1177"/>
    </location>
</feature>
<feature type="transmembrane region" description="Helical" evidence="7">
    <location>
        <begin position="805"/>
        <end position="828"/>
    </location>
</feature>
<comment type="caution">
    <text evidence="9">The sequence shown here is derived from an EMBL/GenBank/DDBJ whole genome shotgun (WGS) entry which is preliminary data.</text>
</comment>
<keyword evidence="5 7" id="KW-0472">Membrane</keyword>
<feature type="transmembrane region" description="Helical" evidence="7">
    <location>
        <begin position="77"/>
        <end position="98"/>
    </location>
</feature>
<dbReference type="GO" id="GO:0016020">
    <property type="term" value="C:membrane"/>
    <property type="evidence" value="ECO:0007669"/>
    <property type="project" value="UniProtKB-SubCell"/>
</dbReference>